<gene>
    <name evidence="1" type="ORF">NRE15_11880</name>
</gene>
<reference evidence="1 2" key="1">
    <citation type="submission" date="2022-08" db="EMBL/GenBank/DDBJ databases">
        <title>Aerococcaceae sp. nov isolated from spoiled eye mask.</title>
        <authorList>
            <person name="Zhou G."/>
            <person name="Xie X.-B."/>
            <person name="Shi Q.-S."/>
            <person name="Wang Y.-S."/>
            <person name="Wen X."/>
            <person name="Peng H."/>
            <person name="Yang X.-J."/>
            <person name="Tao H.-B."/>
            <person name="Huang X.-M."/>
        </authorList>
    </citation>
    <scope>NUCLEOTIDE SEQUENCE [LARGE SCALE GENOMIC DNA]</scope>
    <source>
        <strain evidence="2">DM20194951</strain>
    </source>
</reference>
<dbReference type="Proteomes" id="UP001315967">
    <property type="component" value="Chromosome"/>
</dbReference>
<evidence type="ECO:0000313" key="1">
    <source>
        <dbReference type="EMBL" id="UUX33589.1"/>
    </source>
</evidence>
<dbReference type="EMBL" id="CP102453">
    <property type="protein sequence ID" value="UUX33589.1"/>
    <property type="molecule type" value="Genomic_DNA"/>
</dbReference>
<sequence>MNVELNGLVTYLNDLEVNLEELKTSAVNDPQSLKLIHRFIEKENFTYKQKLEEQMTESRSPQAREMARVHLLYFQSIDNIIKSTDTENRSEMAYLYSEFSQEFINHIIYQAVCYYLDNQD</sequence>
<dbReference type="RefSeq" id="WP_313793091.1">
    <property type="nucleotide sequence ID" value="NZ_CP102453.1"/>
</dbReference>
<accession>A0ABY5P4G4</accession>
<proteinExistence type="predicted"/>
<name>A0ABY5P4G4_9LACT</name>
<keyword evidence="2" id="KW-1185">Reference proteome</keyword>
<organism evidence="1 2">
    <name type="scientific">Fundicoccus culcitae</name>
    <dbReference type="NCBI Taxonomy" id="2969821"/>
    <lineage>
        <taxon>Bacteria</taxon>
        <taxon>Bacillati</taxon>
        <taxon>Bacillota</taxon>
        <taxon>Bacilli</taxon>
        <taxon>Lactobacillales</taxon>
        <taxon>Aerococcaceae</taxon>
        <taxon>Fundicoccus</taxon>
    </lineage>
</organism>
<evidence type="ECO:0000313" key="2">
    <source>
        <dbReference type="Proteomes" id="UP001315967"/>
    </source>
</evidence>
<protein>
    <submittedName>
        <fullName evidence="1">Uncharacterized protein</fullName>
    </submittedName>
</protein>